<keyword evidence="3" id="KW-1185">Reference proteome</keyword>
<name>A0A3R9Y474_9SPHN</name>
<dbReference type="OrthoDB" id="7916376at2"/>
<dbReference type="Proteomes" id="UP000274661">
    <property type="component" value="Unassembled WGS sequence"/>
</dbReference>
<evidence type="ECO:0000313" key="3">
    <source>
        <dbReference type="Proteomes" id="UP000274661"/>
    </source>
</evidence>
<comment type="caution">
    <text evidence="2">The sequence shown here is derived from an EMBL/GenBank/DDBJ whole genome shotgun (WGS) entry which is preliminary data.</text>
</comment>
<protein>
    <submittedName>
        <fullName evidence="2">Uncharacterized protein</fullName>
    </submittedName>
</protein>
<accession>A0A3R9Y474</accession>
<evidence type="ECO:0000256" key="1">
    <source>
        <dbReference type="SAM" id="MobiDB-lite"/>
    </source>
</evidence>
<gene>
    <name evidence="2" type="ORF">HMF7854_02500</name>
</gene>
<organism evidence="2 3">
    <name type="scientific">Sphingomonas ginkgonis</name>
    <dbReference type="NCBI Taxonomy" id="2315330"/>
    <lineage>
        <taxon>Bacteria</taxon>
        <taxon>Pseudomonadati</taxon>
        <taxon>Pseudomonadota</taxon>
        <taxon>Alphaproteobacteria</taxon>
        <taxon>Sphingomonadales</taxon>
        <taxon>Sphingomonadaceae</taxon>
        <taxon>Sphingomonas</taxon>
    </lineage>
</organism>
<proteinExistence type="predicted"/>
<dbReference type="RefSeq" id="WP_126717657.1">
    <property type="nucleotide sequence ID" value="NZ_RWJF01000001.1"/>
</dbReference>
<sequence length="85" mass="8817">MGPAAFVIAILGCSDGQSACQQVSTLPTQYESQASCLAATQDALSNSTDLDFPTIVAECRRSGQPLSPAAEHKAPKARPLVIASR</sequence>
<feature type="region of interest" description="Disordered" evidence="1">
    <location>
        <begin position="63"/>
        <end position="85"/>
    </location>
</feature>
<reference evidence="2 3" key="1">
    <citation type="submission" date="2018-12" db="EMBL/GenBank/DDBJ databases">
        <title>Sphingomonas sp. HMF7854 Genome sequencing and assembly.</title>
        <authorList>
            <person name="Cha I."/>
            <person name="Kang H."/>
            <person name="Kim H."/>
            <person name="Kang J."/>
            <person name="Joh K."/>
        </authorList>
    </citation>
    <scope>NUCLEOTIDE SEQUENCE [LARGE SCALE GENOMIC DNA]</scope>
    <source>
        <strain evidence="2 3">HMF7854</strain>
    </source>
</reference>
<evidence type="ECO:0000313" key="2">
    <source>
        <dbReference type="EMBL" id="RST29818.1"/>
    </source>
</evidence>
<dbReference type="AlphaFoldDB" id="A0A3R9Y474"/>
<dbReference type="EMBL" id="RWJF01000001">
    <property type="protein sequence ID" value="RST29818.1"/>
    <property type="molecule type" value="Genomic_DNA"/>
</dbReference>